<organism evidence="2 3">
    <name type="scientific">Rhizopus azygosporus</name>
    <name type="common">Rhizopus microsporus var. azygosporus</name>
    <dbReference type="NCBI Taxonomy" id="86630"/>
    <lineage>
        <taxon>Eukaryota</taxon>
        <taxon>Fungi</taxon>
        <taxon>Fungi incertae sedis</taxon>
        <taxon>Mucoromycota</taxon>
        <taxon>Mucoromycotina</taxon>
        <taxon>Mucoromycetes</taxon>
        <taxon>Mucorales</taxon>
        <taxon>Mucorineae</taxon>
        <taxon>Rhizopodaceae</taxon>
        <taxon>Rhizopus</taxon>
    </lineage>
</organism>
<accession>A0A367IRN6</accession>
<evidence type="ECO:0000313" key="3">
    <source>
        <dbReference type="Proteomes" id="UP000252139"/>
    </source>
</evidence>
<evidence type="ECO:0000256" key="1">
    <source>
        <dbReference type="SAM" id="MobiDB-lite"/>
    </source>
</evidence>
<comment type="caution">
    <text evidence="2">The sequence shown here is derived from an EMBL/GenBank/DDBJ whole genome shotgun (WGS) entry which is preliminary data.</text>
</comment>
<dbReference type="EMBL" id="PJQL01003958">
    <property type="protein sequence ID" value="RCH80360.1"/>
    <property type="molecule type" value="Genomic_DNA"/>
</dbReference>
<feature type="non-terminal residue" evidence="2">
    <location>
        <position position="108"/>
    </location>
</feature>
<proteinExistence type="predicted"/>
<gene>
    <name evidence="2" type="ORF">CU097_001166</name>
</gene>
<dbReference type="AlphaFoldDB" id="A0A367IRN6"/>
<sequence>MNFRRKSTKRNSILPHLPKAETMPNAQISEPPMMPGQKTLPSDDWKNDGHGQQLVRTGKQGVPWTDRQSKVQLDSDLEPPPVFTATPSRGLTLRQPTKSQRHVFRMES</sequence>
<dbReference type="Proteomes" id="UP000252139">
    <property type="component" value="Unassembled WGS sequence"/>
</dbReference>
<protein>
    <submittedName>
        <fullName evidence="2">Uncharacterized protein</fullName>
    </submittedName>
</protein>
<name>A0A367IRN6_RHIAZ</name>
<evidence type="ECO:0000313" key="2">
    <source>
        <dbReference type="EMBL" id="RCH80360.1"/>
    </source>
</evidence>
<dbReference type="STRING" id="86630.A0A367IRN6"/>
<reference evidence="2 3" key="1">
    <citation type="journal article" date="2018" name="G3 (Bethesda)">
        <title>Phylogenetic and Phylogenomic Definition of Rhizopus Species.</title>
        <authorList>
            <person name="Gryganskyi A.P."/>
            <person name="Golan J."/>
            <person name="Dolatabadi S."/>
            <person name="Mondo S."/>
            <person name="Robb S."/>
            <person name="Idnurm A."/>
            <person name="Muszewska A."/>
            <person name="Steczkiewicz K."/>
            <person name="Masonjones S."/>
            <person name="Liao H.L."/>
            <person name="Gajdeczka M.T."/>
            <person name="Anike F."/>
            <person name="Vuek A."/>
            <person name="Anishchenko I.M."/>
            <person name="Voigt K."/>
            <person name="de Hoog G.S."/>
            <person name="Smith M.E."/>
            <person name="Heitman J."/>
            <person name="Vilgalys R."/>
            <person name="Stajich J.E."/>
        </authorList>
    </citation>
    <scope>NUCLEOTIDE SEQUENCE [LARGE SCALE GENOMIC DNA]</scope>
    <source>
        <strain evidence="2 3">CBS 357.93</strain>
    </source>
</reference>
<feature type="region of interest" description="Disordered" evidence="1">
    <location>
        <begin position="1"/>
        <end position="65"/>
    </location>
</feature>
<keyword evidence="3" id="KW-1185">Reference proteome</keyword>